<dbReference type="PROSITE" id="PS50943">
    <property type="entry name" value="HTH_CROC1"/>
    <property type="match status" value="1"/>
</dbReference>
<dbReference type="Proteomes" id="UP001601442">
    <property type="component" value="Unassembled WGS sequence"/>
</dbReference>
<dbReference type="SUPFAM" id="SSF47413">
    <property type="entry name" value="lambda repressor-like DNA-binding domains"/>
    <property type="match status" value="1"/>
</dbReference>
<gene>
    <name evidence="2" type="ORF">ACFYU5_04605</name>
</gene>
<dbReference type="EMBL" id="JBIAMT010000001">
    <property type="protein sequence ID" value="MFF0495666.1"/>
    <property type="molecule type" value="Genomic_DNA"/>
</dbReference>
<name>A0ABW6NXB0_9NOCA</name>
<sequence>MTTGEVIRRIRKSIGMTQAELGELINFSQPAVSGLERGGPAAYDLRVLRLVARALQVPLAILVVESDEEADVDRRQFFRVGALGSVGAAMMTAGSASAPAVPGMKIGASDVAAVQDTINQIHALDLVVGGDRLCHVAAGQVRYVQHLLNSASYTETVGKSLATTTAETMTAAGWVHYDAGRLDRARRYYADAAHTATAVADDIASAHALINASVLSYREGARQREGIHLADAAQTTARRRGGPQLRALGALREAEAQGVVGDTNAMNKAISRAYRAYESGRGYDPEWVYLPEAELRGLTGLAYMNTGDHKTATTHLQAAIDSSAAWPREHTGWRVYLAENLVRAGQFAEGCSLLTADYKTIGNVASARFQRHLDAIALAVRRQREVPEVKEFLELRAVGA</sequence>
<evidence type="ECO:0000259" key="1">
    <source>
        <dbReference type="PROSITE" id="PS50943"/>
    </source>
</evidence>
<comment type="caution">
    <text evidence="2">The sequence shown here is derived from an EMBL/GenBank/DDBJ whole genome shotgun (WGS) entry which is preliminary data.</text>
</comment>
<dbReference type="InterPro" id="IPR011990">
    <property type="entry name" value="TPR-like_helical_dom_sf"/>
</dbReference>
<accession>A0ABW6NXB0</accession>
<dbReference type="CDD" id="cd00093">
    <property type="entry name" value="HTH_XRE"/>
    <property type="match status" value="1"/>
</dbReference>
<dbReference type="InterPro" id="IPR010982">
    <property type="entry name" value="Lambda_DNA-bd_dom_sf"/>
</dbReference>
<evidence type="ECO:0000313" key="3">
    <source>
        <dbReference type="Proteomes" id="UP001601442"/>
    </source>
</evidence>
<dbReference type="Gene3D" id="1.25.40.10">
    <property type="entry name" value="Tetratricopeptide repeat domain"/>
    <property type="match status" value="1"/>
</dbReference>
<protein>
    <submittedName>
        <fullName evidence="2">Helix-turn-helix domain-containing protein</fullName>
    </submittedName>
</protein>
<dbReference type="SMART" id="SM00530">
    <property type="entry name" value="HTH_XRE"/>
    <property type="match status" value="1"/>
</dbReference>
<reference evidence="2 3" key="1">
    <citation type="submission" date="2024-10" db="EMBL/GenBank/DDBJ databases">
        <title>The Natural Products Discovery Center: Release of the First 8490 Sequenced Strains for Exploring Actinobacteria Biosynthetic Diversity.</title>
        <authorList>
            <person name="Kalkreuter E."/>
            <person name="Kautsar S.A."/>
            <person name="Yang D."/>
            <person name="Bader C.D."/>
            <person name="Teijaro C.N."/>
            <person name="Fluegel L."/>
            <person name="Davis C.M."/>
            <person name="Simpson J.R."/>
            <person name="Lauterbach L."/>
            <person name="Steele A.D."/>
            <person name="Gui C."/>
            <person name="Meng S."/>
            <person name="Li G."/>
            <person name="Viehrig K."/>
            <person name="Ye F."/>
            <person name="Su P."/>
            <person name="Kiefer A.F."/>
            <person name="Nichols A."/>
            <person name="Cepeda A.J."/>
            <person name="Yan W."/>
            <person name="Fan B."/>
            <person name="Jiang Y."/>
            <person name="Adhikari A."/>
            <person name="Zheng C.-J."/>
            <person name="Schuster L."/>
            <person name="Cowan T.M."/>
            <person name="Smanski M.J."/>
            <person name="Chevrette M.G."/>
            <person name="De Carvalho L.P.S."/>
            <person name="Shen B."/>
        </authorList>
    </citation>
    <scope>NUCLEOTIDE SEQUENCE [LARGE SCALE GENOMIC DNA]</scope>
    <source>
        <strain evidence="2 3">NPDC004119</strain>
    </source>
</reference>
<organism evidence="2 3">
    <name type="scientific">Nocardia aobensis</name>
    <dbReference type="NCBI Taxonomy" id="257277"/>
    <lineage>
        <taxon>Bacteria</taxon>
        <taxon>Bacillati</taxon>
        <taxon>Actinomycetota</taxon>
        <taxon>Actinomycetes</taxon>
        <taxon>Mycobacteriales</taxon>
        <taxon>Nocardiaceae</taxon>
        <taxon>Nocardia</taxon>
    </lineage>
</organism>
<keyword evidence="3" id="KW-1185">Reference proteome</keyword>
<dbReference type="Gene3D" id="1.10.260.40">
    <property type="entry name" value="lambda repressor-like DNA-binding domains"/>
    <property type="match status" value="1"/>
</dbReference>
<dbReference type="RefSeq" id="WP_387389903.1">
    <property type="nucleotide sequence ID" value="NZ_JBIAMT010000001.1"/>
</dbReference>
<proteinExistence type="predicted"/>
<evidence type="ECO:0000313" key="2">
    <source>
        <dbReference type="EMBL" id="MFF0495666.1"/>
    </source>
</evidence>
<feature type="domain" description="HTH cro/C1-type" evidence="1">
    <location>
        <begin position="7"/>
        <end position="62"/>
    </location>
</feature>
<dbReference type="Pfam" id="PF01381">
    <property type="entry name" value="HTH_3"/>
    <property type="match status" value="1"/>
</dbReference>
<dbReference type="InterPro" id="IPR001387">
    <property type="entry name" value="Cro/C1-type_HTH"/>
</dbReference>